<name>A0A7C4M109_UNCC3</name>
<comment type="caution">
    <text evidence="3">The sequence shown here is derived from an EMBL/GenBank/DDBJ whole genome shotgun (WGS) entry which is preliminary data.</text>
</comment>
<dbReference type="SUPFAM" id="SSF52540">
    <property type="entry name" value="P-loop containing nucleoside triphosphate hydrolases"/>
    <property type="match status" value="1"/>
</dbReference>
<dbReference type="InterPro" id="IPR027417">
    <property type="entry name" value="P-loop_NTPase"/>
</dbReference>
<dbReference type="PANTHER" id="PTHR32114">
    <property type="entry name" value="ABC TRANSPORTER ABCH.3"/>
    <property type="match status" value="1"/>
</dbReference>
<keyword evidence="1" id="KW-0175">Coiled coil</keyword>
<proteinExistence type="predicted"/>
<evidence type="ECO:0000259" key="2">
    <source>
        <dbReference type="Pfam" id="PF13175"/>
    </source>
</evidence>
<evidence type="ECO:0000256" key="1">
    <source>
        <dbReference type="SAM" id="Coils"/>
    </source>
</evidence>
<protein>
    <recommendedName>
        <fullName evidence="2">Endonuclease GajA/Old nuclease/RecF-like AAA domain-containing protein</fullName>
    </recommendedName>
</protein>
<dbReference type="PANTHER" id="PTHR32114:SF2">
    <property type="entry name" value="ABC TRANSPORTER ABCH.3"/>
    <property type="match status" value="1"/>
</dbReference>
<dbReference type="Gene3D" id="3.40.50.300">
    <property type="entry name" value="P-loop containing nucleotide triphosphate hydrolases"/>
    <property type="match status" value="1"/>
</dbReference>
<sequence length="566" mass="63746">MKLHWVELENWRQHAKTKIEFDDRTTVIYGPNEAGKSTIFEALGRGFFDRSSAQSESIRRIKPLTAYGNVSSIVKIEFTINQTRYRVEKSFNLKNGTSLYKIDGERSTLINQDTADEQLIKLLEAELPSRGGSKPSQWGAFQWLWANQDNRELPDNSDGNPTLALHLEKSGDLLVTPKFKAVQERILSNYSRYFTGTGRITKDSPVTKLEDDIKSLEQLVIELGDKIKKVDGEKQQLETLEGQLPDLEKRLTDTKSEYEKARSKVVDLSTIEAELKASTASVNEVERELKDAQTALKDLRKAEKDIESCTKNEKESQENYLRLDALREQLEKQFQKKDNEIEGPGGLADEIRKCEELTRDARNLKDSADTLKNINELNGKIDRLSKINEEIESLRKKEIPLVPTDKEINNLIQKQIEIEVLRENLKTSGISVSVIHGEKGSLDVEVDGEKLGGDDITAIAIESVKIKSSGLGEVTIMAKLDQARNAKSDIVTLEKDIDGILSKYNSKSIDELKEINLAQKEISEKIKELTTKKIGGVIVADADGILRLIKEVVAVFPGPLSRWLKE</sequence>
<dbReference type="Pfam" id="PF13175">
    <property type="entry name" value="AAA_15"/>
    <property type="match status" value="1"/>
</dbReference>
<feature type="coiled-coil region" evidence="1">
    <location>
        <begin position="206"/>
        <end position="397"/>
    </location>
</feature>
<dbReference type="EMBL" id="DSYQ01000019">
    <property type="protein sequence ID" value="HGT71327.1"/>
    <property type="molecule type" value="Genomic_DNA"/>
</dbReference>
<reference evidence="3" key="1">
    <citation type="journal article" date="2020" name="mSystems">
        <title>Genome- and Community-Level Interaction Insights into Carbon Utilization and Element Cycling Functions of Hydrothermarchaeota in Hydrothermal Sediment.</title>
        <authorList>
            <person name="Zhou Z."/>
            <person name="Liu Y."/>
            <person name="Xu W."/>
            <person name="Pan J."/>
            <person name="Luo Z.H."/>
            <person name="Li M."/>
        </authorList>
    </citation>
    <scope>NUCLEOTIDE SEQUENCE [LARGE SCALE GENOMIC DNA]</scope>
    <source>
        <strain evidence="3">SpSt-579</strain>
    </source>
</reference>
<dbReference type="AlphaFoldDB" id="A0A7C4M109"/>
<feature type="domain" description="Endonuclease GajA/Old nuclease/RecF-like AAA" evidence="2">
    <location>
        <begin position="1"/>
        <end position="414"/>
    </location>
</feature>
<accession>A0A7C4M109</accession>
<evidence type="ECO:0000313" key="3">
    <source>
        <dbReference type="EMBL" id="HGT71327.1"/>
    </source>
</evidence>
<gene>
    <name evidence="3" type="ORF">ENT43_03655</name>
</gene>
<organism evidence="3">
    <name type="scientific">candidate division CPR3 bacterium</name>
    <dbReference type="NCBI Taxonomy" id="2268181"/>
    <lineage>
        <taxon>Bacteria</taxon>
        <taxon>Bacteria division CPR3</taxon>
    </lineage>
</organism>
<dbReference type="InterPro" id="IPR041685">
    <property type="entry name" value="AAA_GajA/Old/RecF-like"/>
</dbReference>